<gene>
    <name evidence="2" type="ORF">LQ327_02575</name>
</gene>
<dbReference type="InterPro" id="IPR009288">
    <property type="entry name" value="AIG2-like_dom"/>
</dbReference>
<keyword evidence="3" id="KW-1185">Reference proteome</keyword>
<dbReference type="InterPro" id="IPR013024">
    <property type="entry name" value="GGCT-like"/>
</dbReference>
<proteinExistence type="predicted"/>
<evidence type="ECO:0000259" key="1">
    <source>
        <dbReference type="Pfam" id="PF06094"/>
    </source>
</evidence>
<protein>
    <submittedName>
        <fullName evidence="2">Gamma-glutamylcyclotransferase</fullName>
    </submittedName>
</protein>
<sequence length="362" mass="38681">MQHADWEYPADPYPGVAPGFSFVHLDGLTHRIEPAVEARGGWAVSGTAIDTWLAEHGAPPLAERVPVLAFGSNRCPSKITWLRRELGLVGPVVALRVEVSGVAAVWAAGWRARDGARPATLAVVPGTEIHHLWLATPDQVGVLDRCEGRGQRYALARVHAARVTDERGARLDPVLAYWPADPVRAPLLVDGAPVRCRDVSQDDARALEGVPGEVGADAATVVAEGVPDPRGWPDRVFVYGTLQPGASAWWRLAPAARSSWPAVTAGRVYDTGRGYPALVRDAGALAPGHVVELADPVAALPALDAYEGPGYRRERVAVYRAANAAERAEIASSTDPSSARICWAWVWDGPPGDWPVVSSWSD</sequence>
<reference evidence="2 3" key="1">
    <citation type="submission" date="2021-11" db="EMBL/GenBank/DDBJ databases">
        <title>Draft genome sequence of Actinomycetospora sp. SF1 isolated from the rhizosphere soil.</title>
        <authorList>
            <person name="Duangmal K."/>
            <person name="Chantavorakit T."/>
        </authorList>
    </citation>
    <scope>NUCLEOTIDE SEQUENCE [LARGE SCALE GENOMIC DNA]</scope>
    <source>
        <strain evidence="2 3">TBRC 5722</strain>
    </source>
</reference>
<feature type="domain" description="Gamma-glutamylcyclotransferase AIG2-like" evidence="1">
    <location>
        <begin position="236"/>
        <end position="349"/>
    </location>
</feature>
<dbReference type="CDD" id="cd06661">
    <property type="entry name" value="GGCT_like"/>
    <property type="match status" value="1"/>
</dbReference>
<dbReference type="EMBL" id="JAJNDB010000001">
    <property type="protein sequence ID" value="MCD2192280.1"/>
    <property type="molecule type" value="Genomic_DNA"/>
</dbReference>
<evidence type="ECO:0000313" key="2">
    <source>
        <dbReference type="EMBL" id="MCD2192280.1"/>
    </source>
</evidence>
<dbReference type="InterPro" id="IPR036568">
    <property type="entry name" value="GGCT-like_sf"/>
</dbReference>
<dbReference type="SUPFAM" id="SSF110857">
    <property type="entry name" value="Gamma-glutamyl cyclotransferase-like"/>
    <property type="match status" value="1"/>
</dbReference>
<evidence type="ECO:0000313" key="3">
    <source>
        <dbReference type="Proteomes" id="UP001199469"/>
    </source>
</evidence>
<accession>A0ABS8P1Z4</accession>
<comment type="caution">
    <text evidence="2">The sequence shown here is derived from an EMBL/GenBank/DDBJ whole genome shotgun (WGS) entry which is preliminary data.</text>
</comment>
<dbReference type="Gene3D" id="3.10.490.10">
    <property type="entry name" value="Gamma-glutamyl cyclotransferase-like"/>
    <property type="match status" value="1"/>
</dbReference>
<dbReference type="Proteomes" id="UP001199469">
    <property type="component" value="Unassembled WGS sequence"/>
</dbReference>
<dbReference type="RefSeq" id="WP_230729962.1">
    <property type="nucleotide sequence ID" value="NZ_JAJNDB010000001.1"/>
</dbReference>
<name>A0ABS8P1Z4_9PSEU</name>
<dbReference type="Pfam" id="PF06094">
    <property type="entry name" value="GGACT"/>
    <property type="match status" value="1"/>
</dbReference>
<organism evidence="2 3">
    <name type="scientific">Actinomycetospora endophytica</name>
    <dbReference type="NCBI Taxonomy" id="2291215"/>
    <lineage>
        <taxon>Bacteria</taxon>
        <taxon>Bacillati</taxon>
        <taxon>Actinomycetota</taxon>
        <taxon>Actinomycetes</taxon>
        <taxon>Pseudonocardiales</taxon>
        <taxon>Pseudonocardiaceae</taxon>
        <taxon>Actinomycetospora</taxon>
    </lineage>
</organism>